<gene>
    <name evidence="1" type="ORF">ZHAS_00014323</name>
</gene>
<accession>A0A084W7Y7</accession>
<evidence type="ECO:0000313" key="2">
    <source>
        <dbReference type="EnsemblMetazoa" id="ASIC014323-PA"/>
    </source>
</evidence>
<dbReference type="EnsemblMetazoa" id="ASIC014323-RA">
    <property type="protein sequence ID" value="ASIC014323-PA"/>
    <property type="gene ID" value="ASIC014323"/>
</dbReference>
<dbReference type="VEuPathDB" id="VectorBase:ASIC014323"/>
<evidence type="ECO:0000313" key="3">
    <source>
        <dbReference type="Proteomes" id="UP000030765"/>
    </source>
</evidence>
<organism evidence="1">
    <name type="scientific">Anopheles sinensis</name>
    <name type="common">Mosquito</name>
    <dbReference type="NCBI Taxonomy" id="74873"/>
    <lineage>
        <taxon>Eukaryota</taxon>
        <taxon>Metazoa</taxon>
        <taxon>Ecdysozoa</taxon>
        <taxon>Arthropoda</taxon>
        <taxon>Hexapoda</taxon>
        <taxon>Insecta</taxon>
        <taxon>Pterygota</taxon>
        <taxon>Neoptera</taxon>
        <taxon>Endopterygota</taxon>
        <taxon>Diptera</taxon>
        <taxon>Nematocera</taxon>
        <taxon>Culicoidea</taxon>
        <taxon>Culicidae</taxon>
        <taxon>Anophelinae</taxon>
        <taxon>Anopheles</taxon>
    </lineage>
</organism>
<reference evidence="2" key="2">
    <citation type="submission" date="2020-05" db="UniProtKB">
        <authorList>
            <consortium name="EnsemblMetazoa"/>
        </authorList>
    </citation>
    <scope>IDENTIFICATION</scope>
</reference>
<reference evidence="1 3" key="1">
    <citation type="journal article" date="2014" name="BMC Genomics">
        <title>Genome sequence of Anopheles sinensis provides insight into genetics basis of mosquito competence for malaria parasites.</title>
        <authorList>
            <person name="Zhou D."/>
            <person name="Zhang D."/>
            <person name="Ding G."/>
            <person name="Shi L."/>
            <person name="Hou Q."/>
            <person name="Ye Y."/>
            <person name="Xu Y."/>
            <person name="Zhou H."/>
            <person name="Xiong C."/>
            <person name="Li S."/>
            <person name="Yu J."/>
            <person name="Hong S."/>
            <person name="Yu X."/>
            <person name="Zou P."/>
            <person name="Chen C."/>
            <person name="Chang X."/>
            <person name="Wang W."/>
            <person name="Lv Y."/>
            <person name="Sun Y."/>
            <person name="Ma L."/>
            <person name="Shen B."/>
            <person name="Zhu C."/>
        </authorList>
    </citation>
    <scope>NUCLEOTIDE SEQUENCE [LARGE SCALE GENOMIC DNA]</scope>
</reference>
<name>A0A084W7Y7_ANOSI</name>
<evidence type="ECO:0000313" key="1">
    <source>
        <dbReference type="EMBL" id="KFB46331.1"/>
    </source>
</evidence>
<keyword evidence="3" id="KW-1185">Reference proteome</keyword>
<dbReference type="AlphaFoldDB" id="A0A084W7Y7"/>
<dbReference type="Proteomes" id="UP000030765">
    <property type="component" value="Unassembled WGS sequence"/>
</dbReference>
<dbReference type="EMBL" id="ATLV01021323">
    <property type="status" value="NOT_ANNOTATED_CDS"/>
    <property type="molecule type" value="Genomic_DNA"/>
</dbReference>
<dbReference type="EMBL" id="KE525316">
    <property type="protein sequence ID" value="KFB46331.1"/>
    <property type="molecule type" value="Genomic_DNA"/>
</dbReference>
<sequence length="203" mass="22176">MKIVRSFDSDTIVLFAADSGAEVREKGSRVALSVLPVRSKAAAPGVGSIDWSSIIAPLDGGEHTDRGVQHSSQCSIVLGSFDPLLPGRGRACQHAVCVGGVRFQPAYLTPSSERADGRSILVGVTTSRYGLSSLMCSAPRPAGVRWYWITDRAISHFRRKNHAVVLQILRGPPLRRSSETRWLHNTTALYTMFHRTARPPWAT</sequence>
<proteinExistence type="predicted"/>
<protein>
    <submittedName>
        <fullName evidence="1 2">Allantoate permease, putative</fullName>
    </submittedName>
</protein>